<feature type="transmembrane region" description="Helical" evidence="10">
    <location>
        <begin position="349"/>
        <end position="372"/>
    </location>
</feature>
<keyword evidence="8 10" id="KW-0472">Membrane</keyword>
<feature type="transmembrane region" description="Helical" evidence="10">
    <location>
        <begin position="115"/>
        <end position="132"/>
    </location>
</feature>
<dbReference type="PANTHER" id="PTHR43562">
    <property type="entry name" value="NAPA-TYPE SODIUM/HYDROGEN ANTIPORTER"/>
    <property type="match status" value="1"/>
</dbReference>
<keyword evidence="4 10" id="KW-0812">Transmembrane</keyword>
<accession>A0ABY0IJ38</accession>
<dbReference type="InterPro" id="IPR038770">
    <property type="entry name" value="Na+/solute_symporter_sf"/>
</dbReference>
<feature type="transmembrane region" description="Helical" evidence="10">
    <location>
        <begin position="56"/>
        <end position="75"/>
    </location>
</feature>
<evidence type="ECO:0000256" key="9">
    <source>
        <dbReference type="ARBA" id="ARBA00023201"/>
    </source>
</evidence>
<feature type="transmembrane region" description="Helical" evidence="10">
    <location>
        <begin position="175"/>
        <end position="196"/>
    </location>
</feature>
<protein>
    <recommendedName>
        <fullName evidence="11">Cation/H+ exchanger transmembrane domain-containing protein</fullName>
    </recommendedName>
</protein>
<evidence type="ECO:0000256" key="7">
    <source>
        <dbReference type="ARBA" id="ARBA00023065"/>
    </source>
</evidence>
<dbReference type="EMBL" id="QDKL01000001">
    <property type="protein sequence ID" value="RZF22490.1"/>
    <property type="molecule type" value="Genomic_DNA"/>
</dbReference>
<keyword evidence="2" id="KW-0813">Transport</keyword>
<feature type="transmembrane region" description="Helical" evidence="10">
    <location>
        <begin position="283"/>
        <end position="305"/>
    </location>
</feature>
<dbReference type="Pfam" id="PF00999">
    <property type="entry name" value="Na_H_Exchanger"/>
    <property type="match status" value="1"/>
</dbReference>
<evidence type="ECO:0000313" key="13">
    <source>
        <dbReference type="Proteomes" id="UP000443582"/>
    </source>
</evidence>
<keyword evidence="6" id="KW-0915">Sodium</keyword>
<gene>
    <name evidence="12" type="ORF">DAY19_01590</name>
</gene>
<feature type="transmembrane region" description="Helical" evidence="10">
    <location>
        <begin position="87"/>
        <end position="109"/>
    </location>
</feature>
<keyword evidence="7" id="KW-0406">Ion transport</keyword>
<reference evidence="13" key="1">
    <citation type="journal article" date="2019" name="Int. J. Syst. Evol. Microbiol.">
        <title>Halobacteriovorax valvorus sp. nov., a novel prokaryotic predator isolated from coastal seawater of China.</title>
        <authorList>
            <person name="Chen M.-X."/>
        </authorList>
    </citation>
    <scope>NUCLEOTIDE SEQUENCE [LARGE SCALE GENOMIC DNA]</scope>
    <source>
        <strain evidence="13">BL9</strain>
    </source>
</reference>
<dbReference type="Gene3D" id="1.20.1530.20">
    <property type="match status" value="1"/>
</dbReference>
<dbReference type="PANTHER" id="PTHR43562:SF3">
    <property type="entry name" value="SODIUM ION_PROTON EXCHANGER (EUROFUNG)"/>
    <property type="match status" value="1"/>
</dbReference>
<sequence length="380" mass="42669">MIHLVNTEAQYLILFTVLLILPKLLLRFQIPIGISSIALGVGAGLGLGWFRGDELLLMLSRLGITSLFLFAGFEVEIEELKQNWKELFLGVTQMLAITLLVAFGISLYFEIAFRPATLIALGIMTPSTGFILNSLKNYGFSEGQEYWIRSKAISKEIAAILLLFVTLQSESLVNLGSSTMVLIALSVFLPLAYKLFFKYIAPYAKDSEVGFLILTALICGVITKKIGTYYLVGAFIVGFIASEFKHFGKSDKSEEIIKNLQMFFSFFIPFYFFKAGVSFTKDLFSTEGLIIGLVFLGVFIPLRIINTYSNMNFFMKDFWPDRKEITMSLLPTLIFGLVMAQISRERFDIPLEIVSGLVIYTLVASVIPAFMFKKVPPENF</sequence>
<evidence type="ECO:0000256" key="1">
    <source>
        <dbReference type="ARBA" id="ARBA00004141"/>
    </source>
</evidence>
<evidence type="ECO:0000259" key="11">
    <source>
        <dbReference type="Pfam" id="PF00999"/>
    </source>
</evidence>
<feature type="transmembrane region" description="Helical" evidence="10">
    <location>
        <begin position="260"/>
        <end position="277"/>
    </location>
</feature>
<evidence type="ECO:0000256" key="4">
    <source>
        <dbReference type="ARBA" id="ARBA00022692"/>
    </source>
</evidence>
<feature type="transmembrane region" description="Helical" evidence="10">
    <location>
        <begin position="32"/>
        <end position="50"/>
    </location>
</feature>
<feature type="transmembrane region" description="Helical" evidence="10">
    <location>
        <begin position="325"/>
        <end position="343"/>
    </location>
</feature>
<organism evidence="12 13">
    <name type="scientific">Halobacteriovorax vibrionivorans</name>
    <dbReference type="NCBI Taxonomy" id="2152716"/>
    <lineage>
        <taxon>Bacteria</taxon>
        <taxon>Pseudomonadati</taxon>
        <taxon>Bdellovibrionota</taxon>
        <taxon>Bacteriovoracia</taxon>
        <taxon>Bacteriovoracales</taxon>
        <taxon>Halobacteriovoraceae</taxon>
        <taxon>Halobacteriovorax</taxon>
    </lineage>
</organism>
<dbReference type="InterPro" id="IPR006153">
    <property type="entry name" value="Cation/H_exchanger_TM"/>
</dbReference>
<feature type="domain" description="Cation/H+ exchanger transmembrane" evidence="11">
    <location>
        <begin position="16"/>
        <end position="367"/>
    </location>
</feature>
<comment type="caution">
    <text evidence="12">The sequence shown here is derived from an EMBL/GenBank/DDBJ whole genome shotgun (WGS) entry which is preliminary data.</text>
</comment>
<name>A0ABY0IJ38_9BACT</name>
<evidence type="ECO:0000313" key="12">
    <source>
        <dbReference type="EMBL" id="RZF22490.1"/>
    </source>
</evidence>
<evidence type="ECO:0000256" key="10">
    <source>
        <dbReference type="SAM" id="Phobius"/>
    </source>
</evidence>
<evidence type="ECO:0000256" key="3">
    <source>
        <dbReference type="ARBA" id="ARBA00022449"/>
    </source>
</evidence>
<evidence type="ECO:0000256" key="5">
    <source>
        <dbReference type="ARBA" id="ARBA00022989"/>
    </source>
</evidence>
<evidence type="ECO:0000256" key="8">
    <source>
        <dbReference type="ARBA" id="ARBA00023136"/>
    </source>
</evidence>
<evidence type="ECO:0000256" key="6">
    <source>
        <dbReference type="ARBA" id="ARBA00023053"/>
    </source>
</evidence>
<dbReference type="Proteomes" id="UP000443582">
    <property type="component" value="Unassembled WGS sequence"/>
</dbReference>
<evidence type="ECO:0000256" key="2">
    <source>
        <dbReference type="ARBA" id="ARBA00022448"/>
    </source>
</evidence>
<keyword evidence="5 10" id="KW-1133">Transmembrane helix</keyword>
<proteinExistence type="predicted"/>
<keyword evidence="13" id="KW-1185">Reference proteome</keyword>
<keyword evidence="9" id="KW-0739">Sodium transport</keyword>
<comment type="subcellular location">
    <subcellularLocation>
        <location evidence="1">Membrane</location>
        <topology evidence="1">Multi-pass membrane protein</topology>
    </subcellularLocation>
</comment>
<feature type="transmembrane region" description="Helical" evidence="10">
    <location>
        <begin position="208"/>
        <end position="223"/>
    </location>
</feature>
<keyword evidence="3" id="KW-0050">Antiport</keyword>
<dbReference type="RefSeq" id="WP_114705435.1">
    <property type="nucleotide sequence ID" value="NZ_QDKL01000001.1"/>
</dbReference>